<evidence type="ECO:0000259" key="8">
    <source>
        <dbReference type="Pfam" id="PF03447"/>
    </source>
</evidence>
<dbReference type="NCBIfam" id="NF009829">
    <property type="entry name" value="PRK13303.1-4"/>
    <property type="match status" value="1"/>
</dbReference>
<dbReference type="GO" id="GO:0050661">
    <property type="term" value="F:NADP binding"/>
    <property type="evidence" value="ECO:0007669"/>
    <property type="project" value="UniProtKB-UniRule"/>
</dbReference>
<dbReference type="InterPro" id="IPR020626">
    <property type="entry name" value="Asp_DH_prok"/>
</dbReference>
<dbReference type="PIRSF" id="PIRSF005227">
    <property type="entry name" value="Asp_dh_NAD_syn"/>
    <property type="match status" value="1"/>
</dbReference>
<dbReference type="AlphaFoldDB" id="A0A977K961"/>
<evidence type="ECO:0000256" key="2">
    <source>
        <dbReference type="ARBA" id="ARBA00022642"/>
    </source>
</evidence>
<reference evidence="9" key="1">
    <citation type="submission" date="2013-11" db="EMBL/GenBank/DDBJ databases">
        <title>Comparative genomics of Ignicoccus.</title>
        <authorList>
            <person name="Podar M."/>
        </authorList>
    </citation>
    <scope>NUCLEOTIDE SEQUENCE</scope>
    <source>
        <strain evidence="9">DSM 13166</strain>
    </source>
</reference>
<protein>
    <recommendedName>
        <fullName evidence="6">L-aspartate dehydrogenase</fullName>
        <ecNumber evidence="6">1.4.1.21</ecNumber>
    </recommendedName>
</protein>
<dbReference type="GO" id="GO:0033735">
    <property type="term" value="F:aspartate dehydrogenase [NAD(P)+] activity"/>
    <property type="evidence" value="ECO:0007669"/>
    <property type="project" value="UniProtKB-EC"/>
</dbReference>
<feature type="active site" evidence="6">
    <location>
        <position position="196"/>
    </location>
</feature>
<dbReference type="EMBL" id="CP006868">
    <property type="protein sequence ID" value="UXD21246.1"/>
    <property type="molecule type" value="Genomic_DNA"/>
</dbReference>
<evidence type="ECO:0000256" key="5">
    <source>
        <dbReference type="ARBA" id="ARBA00023027"/>
    </source>
</evidence>
<keyword evidence="2 6" id="KW-0662">Pyridine nucleotide biosynthesis</keyword>
<comment type="miscellaneous">
    <text evidence="6">The iminoaspartate product is unstable in aqueous solution and can decompose to oxaloacetate and ammonia.</text>
</comment>
<evidence type="ECO:0000256" key="1">
    <source>
        <dbReference type="ARBA" id="ARBA00008331"/>
    </source>
</evidence>
<dbReference type="Pfam" id="PF01958">
    <property type="entry name" value="Asp_DH_C"/>
    <property type="match status" value="1"/>
</dbReference>
<dbReference type="PANTHER" id="PTHR31873">
    <property type="entry name" value="L-ASPARTATE DEHYDROGENASE-RELATED"/>
    <property type="match status" value="1"/>
</dbReference>
<dbReference type="InterPro" id="IPR036291">
    <property type="entry name" value="NAD(P)-bd_dom_sf"/>
</dbReference>
<dbReference type="InterPro" id="IPR005106">
    <property type="entry name" value="Asp/hSer_DH_NAD-bd"/>
</dbReference>
<dbReference type="Gene3D" id="3.30.360.10">
    <property type="entry name" value="Dihydrodipicolinate Reductase, domain 2"/>
    <property type="match status" value="1"/>
</dbReference>
<dbReference type="GO" id="GO:0009435">
    <property type="term" value="P:NAD+ biosynthetic process"/>
    <property type="evidence" value="ECO:0007669"/>
    <property type="project" value="UniProtKB-UniRule"/>
</dbReference>
<sequence length="247" mass="27067">MKICVIGCGNVARVLKEKLEEELVFYDRHPEKCKELCENCFFEDPIEMFESGCDLIVEAASPKAVEELGLEAVKRADLLVLSVGALINEELREKLIKVAEESGHKVYVPSGAIAGIDAIKALREVGIDEVRITVRKNPKSLGVETSEEKVLFEGSAEEAVKKFPFNVNVVATLKLASGAPVKVRVVADPKVDRNIHQIEVISKASNVFIRVENVPSPYNPKTSYLAILSVLRTIKEIAKGGVLRVGT</sequence>
<evidence type="ECO:0000313" key="10">
    <source>
        <dbReference type="Proteomes" id="UP001063698"/>
    </source>
</evidence>
<dbReference type="GO" id="GO:0016639">
    <property type="term" value="F:oxidoreductase activity, acting on the CH-NH2 group of donors, NAD or NADP as acceptor"/>
    <property type="evidence" value="ECO:0007669"/>
    <property type="project" value="UniProtKB-UniRule"/>
</dbReference>
<keyword evidence="5 6" id="KW-0520">NAD</keyword>
<gene>
    <name evidence="6" type="primary">nadX</name>
    <name evidence="9" type="ORF">IPA_01770</name>
</gene>
<dbReference type="GO" id="GO:0051287">
    <property type="term" value="F:NAD binding"/>
    <property type="evidence" value="ECO:0007669"/>
    <property type="project" value="UniProtKB-UniRule"/>
</dbReference>
<feature type="domain" description="Aspartate/homoserine dehydrogenase NAD-binding" evidence="8">
    <location>
        <begin position="8"/>
        <end position="109"/>
    </location>
</feature>
<feature type="binding site" evidence="6">
    <location>
        <position position="112"/>
    </location>
    <ligand>
        <name>NAD(+)</name>
        <dbReference type="ChEBI" id="CHEBI:57540"/>
    </ligand>
</feature>
<accession>A0A977K961</accession>
<dbReference type="InterPro" id="IPR011182">
    <property type="entry name" value="L-Asp_DH"/>
</dbReference>
<dbReference type="Pfam" id="PF03447">
    <property type="entry name" value="NAD_binding_3"/>
    <property type="match status" value="1"/>
</dbReference>
<evidence type="ECO:0000256" key="3">
    <source>
        <dbReference type="ARBA" id="ARBA00022857"/>
    </source>
</evidence>
<evidence type="ECO:0000259" key="7">
    <source>
        <dbReference type="Pfam" id="PF01958"/>
    </source>
</evidence>
<dbReference type="SUPFAM" id="SSF51735">
    <property type="entry name" value="NAD(P)-binding Rossmann-fold domains"/>
    <property type="match status" value="1"/>
</dbReference>
<evidence type="ECO:0000256" key="4">
    <source>
        <dbReference type="ARBA" id="ARBA00023002"/>
    </source>
</evidence>
<comment type="pathway">
    <text evidence="6">Cofactor biosynthesis; NAD(+) biosynthesis; iminoaspartate from L-aspartate (dehydrogenase route): step 1/1.</text>
</comment>
<name>A0A977K961_9CREN</name>
<keyword evidence="4 6" id="KW-0560">Oxidoreductase</keyword>
<dbReference type="HAMAP" id="MF_01265">
    <property type="entry name" value="NadX"/>
    <property type="match status" value="1"/>
</dbReference>
<comment type="similarity">
    <text evidence="1 6">Belongs to the L-aspartate dehydrogenase family.</text>
</comment>
<feature type="domain" description="Aspartate dehydrogenase" evidence="7">
    <location>
        <begin position="146"/>
        <end position="231"/>
    </location>
</feature>
<evidence type="ECO:0000313" key="9">
    <source>
        <dbReference type="EMBL" id="UXD21246.1"/>
    </source>
</evidence>
<dbReference type="InterPro" id="IPR022487">
    <property type="entry name" value="Asp_DH_arc"/>
</dbReference>
<dbReference type="NCBIfam" id="TIGR03855">
    <property type="entry name" value="NAD_NadX"/>
    <property type="match status" value="1"/>
</dbReference>
<dbReference type="Proteomes" id="UP001063698">
    <property type="component" value="Chromosome"/>
</dbReference>
<dbReference type="SUPFAM" id="SSF55347">
    <property type="entry name" value="Glyceraldehyde-3-phosphate dehydrogenase-like, C-terminal domain"/>
    <property type="match status" value="1"/>
</dbReference>
<keyword evidence="10" id="KW-1185">Reference proteome</keyword>
<organism evidence="9 10">
    <name type="scientific">Ignicoccus pacificus DSM 13166</name>
    <dbReference type="NCBI Taxonomy" id="940294"/>
    <lineage>
        <taxon>Archaea</taxon>
        <taxon>Thermoproteota</taxon>
        <taxon>Thermoprotei</taxon>
        <taxon>Desulfurococcales</taxon>
        <taxon>Desulfurococcaceae</taxon>
        <taxon>Ignicoccus</taxon>
    </lineage>
</organism>
<dbReference type="KEGG" id="ipc:IPA_01770"/>
<dbReference type="PANTHER" id="PTHR31873:SF6">
    <property type="entry name" value="ASPARTATE DEHYDROGENASE DOMAIN-CONTAINING PROTEIN"/>
    <property type="match status" value="1"/>
</dbReference>
<dbReference type="EC" id="1.4.1.21" evidence="6"/>
<keyword evidence="3 6" id="KW-0521">NADP</keyword>
<evidence type="ECO:0000256" key="6">
    <source>
        <dbReference type="HAMAP-Rule" id="MF_01265"/>
    </source>
</evidence>
<dbReference type="InterPro" id="IPR002811">
    <property type="entry name" value="Asp_DH"/>
</dbReference>
<feature type="binding site" evidence="6">
    <location>
        <position position="168"/>
    </location>
    <ligand>
        <name>NAD(+)</name>
        <dbReference type="ChEBI" id="CHEBI:57540"/>
    </ligand>
</feature>
<comment type="catalytic activity">
    <reaction evidence="6">
        <text>L-aspartate + NADP(+) + H2O = oxaloacetate + NH4(+) + NADPH + H(+)</text>
        <dbReference type="Rhea" id="RHEA:11784"/>
        <dbReference type="ChEBI" id="CHEBI:15377"/>
        <dbReference type="ChEBI" id="CHEBI:15378"/>
        <dbReference type="ChEBI" id="CHEBI:16452"/>
        <dbReference type="ChEBI" id="CHEBI:28938"/>
        <dbReference type="ChEBI" id="CHEBI:29991"/>
        <dbReference type="ChEBI" id="CHEBI:57783"/>
        <dbReference type="ChEBI" id="CHEBI:58349"/>
        <dbReference type="EC" id="1.4.1.21"/>
    </reaction>
</comment>
<comment type="function">
    <text evidence="6">Specifically catalyzes the NAD or NADP-dependent dehydrogenation of L-aspartate to iminoaspartate.</text>
</comment>
<proteinExistence type="inferred from homology"/>
<comment type="catalytic activity">
    <reaction evidence="6">
        <text>L-aspartate + NAD(+) + H2O = oxaloacetate + NH4(+) + NADH + H(+)</text>
        <dbReference type="Rhea" id="RHEA:11788"/>
        <dbReference type="ChEBI" id="CHEBI:15377"/>
        <dbReference type="ChEBI" id="CHEBI:15378"/>
        <dbReference type="ChEBI" id="CHEBI:16452"/>
        <dbReference type="ChEBI" id="CHEBI:28938"/>
        <dbReference type="ChEBI" id="CHEBI:29991"/>
        <dbReference type="ChEBI" id="CHEBI:57540"/>
        <dbReference type="ChEBI" id="CHEBI:57945"/>
        <dbReference type="EC" id="1.4.1.21"/>
    </reaction>
</comment>
<dbReference type="Gene3D" id="3.40.50.720">
    <property type="entry name" value="NAD(P)-binding Rossmann-like Domain"/>
    <property type="match status" value="1"/>
</dbReference>